<protein>
    <submittedName>
        <fullName evidence="2">Uncharacterized protein</fullName>
    </submittedName>
</protein>
<dbReference type="AlphaFoldDB" id="A0A2P2NMJ8"/>
<sequence length="67" mass="7644">MPTTRGSGNPVMFMQEIPDQRQGVGSSSFQSEKAEPLDDLSTADFKERRDRPSGVRERIEVMLLFRK</sequence>
<name>A0A2P2NMJ8_RHIMU</name>
<feature type="compositionally biased region" description="Basic and acidic residues" evidence="1">
    <location>
        <begin position="44"/>
        <end position="53"/>
    </location>
</feature>
<dbReference type="EMBL" id="GGEC01063191">
    <property type="protein sequence ID" value="MBX43675.1"/>
    <property type="molecule type" value="Transcribed_RNA"/>
</dbReference>
<feature type="region of interest" description="Disordered" evidence="1">
    <location>
        <begin position="17"/>
        <end position="53"/>
    </location>
</feature>
<evidence type="ECO:0000256" key="1">
    <source>
        <dbReference type="SAM" id="MobiDB-lite"/>
    </source>
</evidence>
<proteinExistence type="predicted"/>
<organism evidence="2">
    <name type="scientific">Rhizophora mucronata</name>
    <name type="common">Asiatic mangrove</name>
    <dbReference type="NCBI Taxonomy" id="61149"/>
    <lineage>
        <taxon>Eukaryota</taxon>
        <taxon>Viridiplantae</taxon>
        <taxon>Streptophyta</taxon>
        <taxon>Embryophyta</taxon>
        <taxon>Tracheophyta</taxon>
        <taxon>Spermatophyta</taxon>
        <taxon>Magnoliopsida</taxon>
        <taxon>eudicotyledons</taxon>
        <taxon>Gunneridae</taxon>
        <taxon>Pentapetalae</taxon>
        <taxon>rosids</taxon>
        <taxon>fabids</taxon>
        <taxon>Malpighiales</taxon>
        <taxon>Rhizophoraceae</taxon>
        <taxon>Rhizophora</taxon>
    </lineage>
</organism>
<evidence type="ECO:0000313" key="2">
    <source>
        <dbReference type="EMBL" id="MBX43675.1"/>
    </source>
</evidence>
<accession>A0A2P2NMJ8</accession>
<reference evidence="2" key="1">
    <citation type="submission" date="2018-02" db="EMBL/GenBank/DDBJ databases">
        <title>Rhizophora mucronata_Transcriptome.</title>
        <authorList>
            <person name="Meera S.P."/>
            <person name="Sreeshan A."/>
            <person name="Augustine A."/>
        </authorList>
    </citation>
    <scope>NUCLEOTIDE SEQUENCE</scope>
    <source>
        <tissue evidence="2">Leaf</tissue>
    </source>
</reference>